<reference evidence="6 7" key="1">
    <citation type="submission" date="2021-09" db="EMBL/GenBank/DDBJ databases">
        <title>Genomic insights and catalytic innovation underlie evolution of tropane alkaloids biosynthesis.</title>
        <authorList>
            <person name="Wang Y.-J."/>
            <person name="Tian T."/>
            <person name="Huang J.-P."/>
            <person name="Huang S.-X."/>
        </authorList>
    </citation>
    <scope>NUCLEOTIDE SEQUENCE [LARGE SCALE GENOMIC DNA]</scope>
    <source>
        <strain evidence="6">KIB-2018</strain>
        <tissue evidence="6">Leaf</tissue>
    </source>
</reference>
<keyword evidence="2" id="KW-0443">Lipid metabolism</keyword>
<evidence type="ECO:0000259" key="5">
    <source>
        <dbReference type="Pfam" id="PF04083"/>
    </source>
</evidence>
<protein>
    <recommendedName>
        <fullName evidence="2">Lipase</fullName>
    </recommendedName>
</protein>
<dbReference type="Gene3D" id="3.40.50.1820">
    <property type="entry name" value="alpha/beta hydrolase"/>
    <property type="match status" value="1"/>
</dbReference>
<keyword evidence="2" id="KW-0442">Lipid degradation</keyword>
<dbReference type="AlphaFoldDB" id="A0AAV8SAT1"/>
<dbReference type="SUPFAM" id="SSF53474">
    <property type="entry name" value="alpha/beta-Hydrolases"/>
    <property type="match status" value="1"/>
</dbReference>
<feature type="active site" description="Nucleophile" evidence="3">
    <location>
        <position position="180"/>
    </location>
</feature>
<dbReference type="PIRSF" id="PIRSF000862">
    <property type="entry name" value="Steryl_ester_lip"/>
    <property type="match status" value="1"/>
</dbReference>
<gene>
    <name evidence="6" type="ORF">K2173_018820</name>
</gene>
<dbReference type="InterPro" id="IPR025483">
    <property type="entry name" value="Lipase_euk"/>
</dbReference>
<dbReference type="Pfam" id="PF04083">
    <property type="entry name" value="Abhydro_lipase"/>
    <property type="match status" value="1"/>
</dbReference>
<sequence length="407" mass="45635">MKDYCLTFLYALLIFWGLADGIRTELFKPKIHSGISTVGQEDTRGICKSMIEAYVCEEHLVTTHDGYVLILQHIPVGISGVKSGAGPPVLLQHGLLMDGTTWLLLPREKSLALLLADNGFDVWIISTRGTKYSRGHTSLSPDESAYWNWSWDELAAYDLPATFQYVHDQTGQKLHYVGHSQGTLIALAAISRNQLLSMLRSAVLLSPIAYLGHLTSTLGRACAETFLAEDLYWLGLNEFVPRGTSVAKFVGLVCKVPGVDCTNMFTEFTGQNCCLDSVIMDAFLQHELQPTSTKNMVHLSQMARDGTISAYNYNNEDDNWEHYGQATPLVYNMTNIPRDLPLFMCYGGKDALSDVKDVFLLLDSLKDHHKDKIETKYLFNYAHADFVMGGNVKQDIYDPILAFFRRH</sequence>
<evidence type="ECO:0000256" key="3">
    <source>
        <dbReference type="PIRSR" id="PIRSR000862-1"/>
    </source>
</evidence>
<dbReference type="PANTHER" id="PTHR11005">
    <property type="entry name" value="LYSOSOMAL ACID LIPASE-RELATED"/>
    <property type="match status" value="1"/>
</dbReference>
<dbReference type="GO" id="GO:0016788">
    <property type="term" value="F:hydrolase activity, acting on ester bonds"/>
    <property type="evidence" value="ECO:0007669"/>
    <property type="project" value="InterPro"/>
</dbReference>
<organism evidence="6 7">
    <name type="scientific">Erythroxylum novogranatense</name>
    <dbReference type="NCBI Taxonomy" id="1862640"/>
    <lineage>
        <taxon>Eukaryota</taxon>
        <taxon>Viridiplantae</taxon>
        <taxon>Streptophyta</taxon>
        <taxon>Embryophyta</taxon>
        <taxon>Tracheophyta</taxon>
        <taxon>Spermatophyta</taxon>
        <taxon>Magnoliopsida</taxon>
        <taxon>eudicotyledons</taxon>
        <taxon>Gunneridae</taxon>
        <taxon>Pentapetalae</taxon>
        <taxon>rosids</taxon>
        <taxon>fabids</taxon>
        <taxon>Malpighiales</taxon>
        <taxon>Erythroxylaceae</taxon>
        <taxon>Erythroxylum</taxon>
    </lineage>
</organism>
<dbReference type="FunFam" id="3.40.50.1820:FF:000126">
    <property type="entry name" value="Lipase"/>
    <property type="match status" value="1"/>
</dbReference>
<keyword evidence="2" id="KW-0378">Hydrolase</keyword>
<dbReference type="Proteomes" id="UP001159364">
    <property type="component" value="Linkage Group LG12"/>
</dbReference>
<keyword evidence="7" id="KW-1185">Reference proteome</keyword>
<feature type="domain" description="Partial AB-hydrolase lipase" evidence="5">
    <location>
        <begin position="54"/>
        <end position="104"/>
    </location>
</feature>
<evidence type="ECO:0000256" key="1">
    <source>
        <dbReference type="ARBA" id="ARBA00010701"/>
    </source>
</evidence>
<accession>A0AAV8SAT1</accession>
<name>A0AAV8SAT1_9ROSI</name>
<dbReference type="GO" id="GO:0016042">
    <property type="term" value="P:lipid catabolic process"/>
    <property type="evidence" value="ECO:0007669"/>
    <property type="project" value="UniProtKB-KW"/>
</dbReference>
<evidence type="ECO:0000313" key="6">
    <source>
        <dbReference type="EMBL" id="KAJ8749336.1"/>
    </source>
</evidence>
<dbReference type="InterPro" id="IPR029058">
    <property type="entry name" value="AB_hydrolase_fold"/>
</dbReference>
<feature type="chain" id="PRO_5043933693" description="Lipase" evidence="4">
    <location>
        <begin position="22"/>
        <end position="407"/>
    </location>
</feature>
<dbReference type="EMBL" id="JAIWQS010000012">
    <property type="protein sequence ID" value="KAJ8749336.1"/>
    <property type="molecule type" value="Genomic_DNA"/>
</dbReference>
<evidence type="ECO:0000313" key="7">
    <source>
        <dbReference type="Proteomes" id="UP001159364"/>
    </source>
</evidence>
<comment type="similarity">
    <text evidence="1 2">Belongs to the AB hydrolase superfamily. Lipase family.</text>
</comment>
<feature type="active site" description="Charge relay system" evidence="3">
    <location>
        <position position="350"/>
    </location>
</feature>
<proteinExistence type="inferred from homology"/>
<feature type="active site" description="Charge relay system" evidence="3">
    <location>
        <position position="383"/>
    </location>
</feature>
<dbReference type="InterPro" id="IPR006693">
    <property type="entry name" value="AB_hydrolase_lipase"/>
</dbReference>
<keyword evidence="4" id="KW-0732">Signal</keyword>
<comment type="caution">
    <text evidence="6">The sequence shown here is derived from an EMBL/GenBank/DDBJ whole genome shotgun (WGS) entry which is preliminary data.</text>
</comment>
<evidence type="ECO:0000256" key="4">
    <source>
        <dbReference type="SAM" id="SignalP"/>
    </source>
</evidence>
<feature type="signal peptide" evidence="4">
    <location>
        <begin position="1"/>
        <end position="21"/>
    </location>
</feature>
<evidence type="ECO:0000256" key="2">
    <source>
        <dbReference type="PIRNR" id="PIRNR000862"/>
    </source>
</evidence>